<name>X0XA14_9ZZZZ</name>
<dbReference type="EMBL" id="BARS01049484">
    <property type="protein sequence ID" value="GAG33488.1"/>
    <property type="molecule type" value="Genomic_DNA"/>
</dbReference>
<evidence type="ECO:0000313" key="1">
    <source>
        <dbReference type="EMBL" id="GAG33488.1"/>
    </source>
</evidence>
<evidence type="ECO:0008006" key="2">
    <source>
        <dbReference type="Google" id="ProtNLM"/>
    </source>
</evidence>
<protein>
    <recommendedName>
        <fullName evidence="2">YkgJ family cysteine cluster protein</fullName>
    </recommendedName>
</protein>
<organism evidence="1">
    <name type="scientific">marine sediment metagenome</name>
    <dbReference type="NCBI Taxonomy" id="412755"/>
    <lineage>
        <taxon>unclassified sequences</taxon>
        <taxon>metagenomes</taxon>
        <taxon>ecological metagenomes</taxon>
    </lineage>
</organism>
<dbReference type="AlphaFoldDB" id="X0XA14"/>
<comment type="caution">
    <text evidence="1">The sequence shown here is derived from an EMBL/GenBank/DDBJ whole genome shotgun (WGS) entry which is preliminary data.</text>
</comment>
<gene>
    <name evidence="1" type="ORF">S01H1_74016</name>
</gene>
<sequence length="140" mass="16355">MTGKLADELARLYRELDAEIARLGWGCRACGECCCFQEHGHELLCSEVEAEYLVTGAQLPEVITDEVCPFLDDRRCTRRQRRTLACRTYFCDAAAEEKMTALTELWTDRLKRLHEHFDIGWKYARLSEHLNRRKTVREKG</sequence>
<proteinExistence type="predicted"/>
<reference evidence="1" key="1">
    <citation type="journal article" date="2014" name="Front. Microbiol.">
        <title>High frequency of phylogenetically diverse reductive dehalogenase-homologous genes in deep subseafloor sedimentary metagenomes.</title>
        <authorList>
            <person name="Kawai M."/>
            <person name="Futagami T."/>
            <person name="Toyoda A."/>
            <person name="Takaki Y."/>
            <person name="Nishi S."/>
            <person name="Hori S."/>
            <person name="Arai W."/>
            <person name="Tsubouchi T."/>
            <person name="Morono Y."/>
            <person name="Uchiyama I."/>
            <person name="Ito T."/>
            <person name="Fujiyama A."/>
            <person name="Inagaki F."/>
            <person name="Takami H."/>
        </authorList>
    </citation>
    <scope>NUCLEOTIDE SEQUENCE</scope>
    <source>
        <strain evidence="1">Expedition CK06-06</strain>
    </source>
</reference>
<accession>X0XA14</accession>